<keyword evidence="2" id="KW-1185">Reference proteome</keyword>
<dbReference type="EMBL" id="JBHTLP010000011">
    <property type="protein sequence ID" value="MFD1143152.1"/>
    <property type="molecule type" value="Genomic_DNA"/>
</dbReference>
<proteinExistence type="predicted"/>
<accession>A0ABW3QC14</accession>
<dbReference type="Proteomes" id="UP001597116">
    <property type="component" value="Unassembled WGS sequence"/>
</dbReference>
<sequence>MTRTIFMPFVILMFWGSVAFGLPVVSILTYKKPGETELTPAANRAIADLKKRGGGTLKYPAGRFVQGPVEITGSSISIQGAGIGRTVIIRNTQRGYAFWANQQRGVFIRDLSIDCDKSPIEGGIYFGGCTGSGADRVAISNADASTFVVENELLNGGGKKAASDRNVFRNCRATGQKRYHDVGGKSPFIAGGYARNTRFEFCTVTDCVGDAFDSDNAPGTVFNFCVARSTKGTSPYAGFWSEGEQPDSDHRVTWNHCRATGFRVGFGISERVKATILNGEAEQCVNAIKGLHHQYRIVVTNFTARNCGKGLEATDTDGALTFSGPVTLTRVKTVNTVARNSFANYGGSASTNEETLIGPGCEFDKDAYISYENSGSRRITVNGATFRGGNIRYYNGQLTELLVKNSQFINSGIVGARIKQSRITDGSRFITTDSTRTAIQLSLDSYNTTVENSTFEGYNKVSNNAKMGAGVRQTTRRQGPR</sequence>
<dbReference type="SUPFAM" id="SSF51126">
    <property type="entry name" value="Pectin lyase-like"/>
    <property type="match status" value="1"/>
</dbReference>
<dbReference type="InterPro" id="IPR011050">
    <property type="entry name" value="Pectin_lyase_fold/virulence"/>
</dbReference>
<dbReference type="RefSeq" id="WP_265991037.1">
    <property type="nucleotide sequence ID" value="NZ_CP110973.1"/>
</dbReference>
<evidence type="ECO:0000313" key="1">
    <source>
        <dbReference type="EMBL" id="MFD1143152.1"/>
    </source>
</evidence>
<evidence type="ECO:0000313" key="2">
    <source>
        <dbReference type="Proteomes" id="UP001597116"/>
    </source>
</evidence>
<name>A0ABW3QC14_9BACT</name>
<protein>
    <recommendedName>
        <fullName evidence="3">Right handed beta helix domain-containing protein</fullName>
    </recommendedName>
</protein>
<reference evidence="2" key="1">
    <citation type="journal article" date="2019" name="Int. J. Syst. Evol. Microbiol.">
        <title>The Global Catalogue of Microorganisms (GCM) 10K type strain sequencing project: providing services to taxonomists for standard genome sequencing and annotation.</title>
        <authorList>
            <consortium name="The Broad Institute Genomics Platform"/>
            <consortium name="The Broad Institute Genome Sequencing Center for Infectious Disease"/>
            <person name="Wu L."/>
            <person name="Ma J."/>
        </authorList>
    </citation>
    <scope>NUCLEOTIDE SEQUENCE [LARGE SCALE GENOMIC DNA]</scope>
    <source>
        <strain evidence="2">CCUG 55608</strain>
    </source>
</reference>
<evidence type="ECO:0008006" key="3">
    <source>
        <dbReference type="Google" id="ProtNLM"/>
    </source>
</evidence>
<dbReference type="Gene3D" id="2.160.20.10">
    <property type="entry name" value="Single-stranded right-handed beta-helix, Pectin lyase-like"/>
    <property type="match status" value="1"/>
</dbReference>
<gene>
    <name evidence="1" type="ORF">ACFQ4C_18640</name>
</gene>
<dbReference type="InterPro" id="IPR012334">
    <property type="entry name" value="Pectin_lyas_fold"/>
</dbReference>
<organism evidence="1 2">
    <name type="scientific">Larkinella insperata</name>
    <dbReference type="NCBI Taxonomy" id="332158"/>
    <lineage>
        <taxon>Bacteria</taxon>
        <taxon>Pseudomonadati</taxon>
        <taxon>Bacteroidota</taxon>
        <taxon>Cytophagia</taxon>
        <taxon>Cytophagales</taxon>
        <taxon>Spirosomataceae</taxon>
        <taxon>Larkinella</taxon>
    </lineage>
</organism>
<comment type="caution">
    <text evidence="1">The sequence shown here is derived from an EMBL/GenBank/DDBJ whole genome shotgun (WGS) entry which is preliminary data.</text>
</comment>